<organism evidence="1">
    <name type="scientific">Arundo donax</name>
    <name type="common">Giant reed</name>
    <name type="synonym">Donax arundinaceus</name>
    <dbReference type="NCBI Taxonomy" id="35708"/>
    <lineage>
        <taxon>Eukaryota</taxon>
        <taxon>Viridiplantae</taxon>
        <taxon>Streptophyta</taxon>
        <taxon>Embryophyta</taxon>
        <taxon>Tracheophyta</taxon>
        <taxon>Spermatophyta</taxon>
        <taxon>Magnoliopsida</taxon>
        <taxon>Liliopsida</taxon>
        <taxon>Poales</taxon>
        <taxon>Poaceae</taxon>
        <taxon>PACMAD clade</taxon>
        <taxon>Arundinoideae</taxon>
        <taxon>Arundineae</taxon>
        <taxon>Arundo</taxon>
    </lineage>
</organism>
<reference evidence="1" key="1">
    <citation type="submission" date="2014-09" db="EMBL/GenBank/DDBJ databases">
        <authorList>
            <person name="Magalhaes I.L.F."/>
            <person name="Oliveira U."/>
            <person name="Santos F.R."/>
            <person name="Vidigal T.H.D.A."/>
            <person name="Brescovit A.D."/>
            <person name="Santos A.J."/>
        </authorList>
    </citation>
    <scope>NUCLEOTIDE SEQUENCE</scope>
    <source>
        <tissue evidence="1">Shoot tissue taken approximately 20 cm above the soil surface</tissue>
    </source>
</reference>
<dbReference type="EMBL" id="GBRH01189181">
    <property type="protein sequence ID" value="JAE08715.1"/>
    <property type="molecule type" value="Transcribed_RNA"/>
</dbReference>
<evidence type="ECO:0000313" key="1">
    <source>
        <dbReference type="EMBL" id="JAE08715.1"/>
    </source>
</evidence>
<name>A0A0A9F6S3_ARUDO</name>
<dbReference type="AlphaFoldDB" id="A0A0A9F6S3"/>
<protein>
    <submittedName>
        <fullName evidence="1">Uncharacterized protein</fullName>
    </submittedName>
</protein>
<proteinExistence type="predicted"/>
<reference evidence="1" key="2">
    <citation type="journal article" date="2015" name="Data Brief">
        <title>Shoot transcriptome of the giant reed, Arundo donax.</title>
        <authorList>
            <person name="Barrero R.A."/>
            <person name="Guerrero F.D."/>
            <person name="Moolhuijzen P."/>
            <person name="Goolsby J.A."/>
            <person name="Tidwell J."/>
            <person name="Bellgard S.E."/>
            <person name="Bellgard M.I."/>
        </authorList>
    </citation>
    <scope>NUCLEOTIDE SEQUENCE</scope>
    <source>
        <tissue evidence="1">Shoot tissue taken approximately 20 cm above the soil surface</tissue>
    </source>
</reference>
<accession>A0A0A9F6S3</accession>
<sequence length="17" mass="1951">MGFICCCSFRPPVYQSL</sequence>